<comment type="caution">
    <text evidence="2">The sequence shown here is derived from an EMBL/GenBank/DDBJ whole genome shotgun (WGS) entry which is preliminary data.</text>
</comment>
<sequence>MSTTRLSVFSLLPKTLQSLVILQQMTCTSLHEQFLFRNNPYPDAVLGFRSTSSLLLSLSYRYIVLLNNDSNFKDDDEYEPKI</sequence>
<name>A0A8S2Y046_9BILA</name>
<reference evidence="2" key="1">
    <citation type="submission" date="2021-02" db="EMBL/GenBank/DDBJ databases">
        <authorList>
            <person name="Nowell W R."/>
        </authorList>
    </citation>
    <scope>NUCLEOTIDE SEQUENCE</scope>
</reference>
<feature type="signal peptide" evidence="1">
    <location>
        <begin position="1"/>
        <end position="18"/>
    </location>
</feature>
<dbReference type="Proteomes" id="UP000682733">
    <property type="component" value="Unassembled WGS sequence"/>
</dbReference>
<evidence type="ECO:0000313" key="2">
    <source>
        <dbReference type="EMBL" id="CAF4524911.1"/>
    </source>
</evidence>
<dbReference type="EMBL" id="CAJOBA010102354">
    <property type="protein sequence ID" value="CAF4524911.1"/>
    <property type="molecule type" value="Genomic_DNA"/>
</dbReference>
<organism evidence="2 3">
    <name type="scientific">Didymodactylos carnosus</name>
    <dbReference type="NCBI Taxonomy" id="1234261"/>
    <lineage>
        <taxon>Eukaryota</taxon>
        <taxon>Metazoa</taxon>
        <taxon>Spiralia</taxon>
        <taxon>Gnathifera</taxon>
        <taxon>Rotifera</taxon>
        <taxon>Eurotatoria</taxon>
        <taxon>Bdelloidea</taxon>
        <taxon>Philodinida</taxon>
        <taxon>Philodinidae</taxon>
        <taxon>Didymodactylos</taxon>
    </lineage>
</organism>
<feature type="chain" id="PRO_5035714925" evidence="1">
    <location>
        <begin position="19"/>
        <end position="82"/>
    </location>
</feature>
<evidence type="ECO:0000313" key="3">
    <source>
        <dbReference type="Proteomes" id="UP000682733"/>
    </source>
</evidence>
<dbReference type="AlphaFoldDB" id="A0A8S2Y046"/>
<accession>A0A8S2Y046</accession>
<evidence type="ECO:0000256" key="1">
    <source>
        <dbReference type="SAM" id="SignalP"/>
    </source>
</evidence>
<gene>
    <name evidence="2" type="ORF">TMI583_LOCUS48859</name>
</gene>
<protein>
    <submittedName>
        <fullName evidence="2">Uncharacterized protein</fullName>
    </submittedName>
</protein>
<keyword evidence="1" id="KW-0732">Signal</keyword>
<proteinExistence type="predicted"/>